<feature type="repeat" description="LDL-receptor class B" evidence="6">
    <location>
        <begin position="43"/>
        <end position="85"/>
    </location>
</feature>
<evidence type="ECO:0000313" key="8">
    <source>
        <dbReference type="EMBL" id="GBM44393.1"/>
    </source>
</evidence>
<evidence type="ECO:0000256" key="2">
    <source>
        <dbReference type="ARBA" id="ARBA00022729"/>
    </source>
</evidence>
<organism evidence="8 9">
    <name type="scientific">Araneus ventricosus</name>
    <name type="common">Orbweaver spider</name>
    <name type="synonym">Epeira ventricosa</name>
    <dbReference type="NCBI Taxonomy" id="182803"/>
    <lineage>
        <taxon>Eukaryota</taxon>
        <taxon>Metazoa</taxon>
        <taxon>Ecdysozoa</taxon>
        <taxon>Arthropoda</taxon>
        <taxon>Chelicerata</taxon>
        <taxon>Arachnida</taxon>
        <taxon>Araneae</taxon>
        <taxon>Araneomorphae</taxon>
        <taxon>Entelegynae</taxon>
        <taxon>Araneoidea</taxon>
        <taxon>Araneidae</taxon>
        <taxon>Araneus</taxon>
    </lineage>
</organism>
<gene>
    <name evidence="8" type="primary">LRP4_2</name>
    <name evidence="8" type="ORF">AVEN_147397_1</name>
</gene>
<keyword evidence="4" id="KW-1015">Disulfide bond</keyword>
<dbReference type="SMART" id="SM00181">
    <property type="entry name" value="EGF"/>
    <property type="match status" value="1"/>
</dbReference>
<keyword evidence="2" id="KW-0732">Signal</keyword>
<evidence type="ECO:0000259" key="7">
    <source>
        <dbReference type="SMART" id="SM00181"/>
    </source>
</evidence>
<keyword evidence="1" id="KW-0245">EGF-like domain</keyword>
<protein>
    <submittedName>
        <fullName evidence="8">Low-density lipoprotein receptor-related protein 4</fullName>
    </submittedName>
</protein>
<evidence type="ECO:0000256" key="6">
    <source>
        <dbReference type="PROSITE-ProRule" id="PRU00461"/>
    </source>
</evidence>
<keyword evidence="8" id="KW-0675">Receptor</keyword>
<dbReference type="Proteomes" id="UP000499080">
    <property type="component" value="Unassembled WGS sequence"/>
</dbReference>
<dbReference type="OrthoDB" id="6418621at2759"/>
<dbReference type="InterPro" id="IPR011042">
    <property type="entry name" value="6-blade_b-propeller_TolB-like"/>
</dbReference>
<keyword evidence="9" id="KW-1185">Reference proteome</keyword>
<dbReference type="FunFam" id="2.120.10.30:FF:000241">
    <property type="entry name" value="Low-density lipoprotein receptor-related protein 6"/>
    <property type="match status" value="2"/>
</dbReference>
<dbReference type="SUPFAM" id="SSF57196">
    <property type="entry name" value="EGF/Laminin"/>
    <property type="match status" value="1"/>
</dbReference>
<evidence type="ECO:0000256" key="3">
    <source>
        <dbReference type="ARBA" id="ARBA00022737"/>
    </source>
</evidence>
<sequence length="403" mass="46298">MYWTDWGDYPKIERSGMDGSQRTVVIDQNITWPNCLAIDQQRKKLYWTDAKTRTIEVSDYDGRNRQVLISLDLPHPFGLALYGDSIYWTDWTEHTIQSANKVTGKDRRVILQGREILLDVHVFHRQRPTVTSECKVNNGGCSHLCLLSPGQKGYSCKCPTGLLLQKDQKTCSKEKIYWSDTGREKIQRSNLDGSRVENVISKGLGSVDFLAVDSVGRKLYWTDDQRKCIEVSELDGSFRKVLVWSNLDSPRAIALHYEPGYMYWTDWGNKPRIERSEMDGGKRITIIADALGWPNGLTIDKENAQLVWADARRHVIEACNLDGQHRRVLVSDVPHPYGIAVTSRHIYWTDWSERSILRVNKHTGRNMENVCANLPNLMDMHYIQLNDTGTILNIFNTLNIVKD</sequence>
<feature type="repeat" description="LDL-receptor class B" evidence="6">
    <location>
        <begin position="217"/>
        <end position="259"/>
    </location>
</feature>
<proteinExistence type="predicted"/>
<feature type="repeat" description="LDL-receptor class B" evidence="6">
    <location>
        <begin position="260"/>
        <end position="303"/>
    </location>
</feature>
<dbReference type="InterPro" id="IPR050778">
    <property type="entry name" value="Cueball_EGF_LRP_Nidogen"/>
</dbReference>
<evidence type="ECO:0000313" key="9">
    <source>
        <dbReference type="Proteomes" id="UP000499080"/>
    </source>
</evidence>
<feature type="repeat" description="LDL-receptor class B" evidence="6">
    <location>
        <begin position="1"/>
        <end position="42"/>
    </location>
</feature>
<reference evidence="8 9" key="1">
    <citation type="journal article" date="2019" name="Sci. Rep.">
        <title>Orb-weaving spider Araneus ventricosus genome elucidates the spidroin gene catalogue.</title>
        <authorList>
            <person name="Kono N."/>
            <person name="Nakamura H."/>
            <person name="Ohtoshi R."/>
            <person name="Moran D.A.P."/>
            <person name="Shinohara A."/>
            <person name="Yoshida Y."/>
            <person name="Fujiwara M."/>
            <person name="Mori M."/>
            <person name="Tomita M."/>
            <person name="Arakawa K."/>
        </authorList>
    </citation>
    <scope>NUCLEOTIDE SEQUENCE [LARGE SCALE GENOMIC DNA]</scope>
</reference>
<dbReference type="InterPro" id="IPR000033">
    <property type="entry name" value="LDLR_classB_rpt"/>
</dbReference>
<dbReference type="SMART" id="SM00135">
    <property type="entry name" value="LY"/>
    <property type="match status" value="7"/>
</dbReference>
<dbReference type="InterPro" id="IPR000742">
    <property type="entry name" value="EGF"/>
</dbReference>
<dbReference type="Pfam" id="PF14670">
    <property type="entry name" value="FXa_inhibition"/>
    <property type="match status" value="1"/>
</dbReference>
<keyword evidence="8" id="KW-0449">Lipoprotein</keyword>
<dbReference type="PROSITE" id="PS51120">
    <property type="entry name" value="LDLRB"/>
    <property type="match status" value="6"/>
</dbReference>
<dbReference type="Pfam" id="PF00058">
    <property type="entry name" value="Ldl_recept_b"/>
    <property type="match status" value="5"/>
</dbReference>
<dbReference type="EMBL" id="BGPR01001063">
    <property type="protein sequence ID" value="GBM44393.1"/>
    <property type="molecule type" value="Genomic_DNA"/>
</dbReference>
<feature type="repeat" description="LDL-receptor class B" evidence="6">
    <location>
        <begin position="174"/>
        <end position="216"/>
    </location>
</feature>
<evidence type="ECO:0000256" key="5">
    <source>
        <dbReference type="ARBA" id="ARBA00023180"/>
    </source>
</evidence>
<comment type="caution">
    <text evidence="8">The sequence shown here is derived from an EMBL/GenBank/DDBJ whole genome shotgun (WGS) entry which is preliminary data.</text>
</comment>
<keyword evidence="3" id="KW-0677">Repeat</keyword>
<evidence type="ECO:0000256" key="4">
    <source>
        <dbReference type="ARBA" id="ARBA00023157"/>
    </source>
</evidence>
<feature type="domain" description="EGF-like" evidence="7">
    <location>
        <begin position="133"/>
        <end position="172"/>
    </location>
</feature>
<accession>A0A4Y2FT12</accession>
<feature type="repeat" description="LDL-receptor class B" evidence="6">
    <location>
        <begin position="304"/>
        <end position="345"/>
    </location>
</feature>
<evidence type="ECO:0000256" key="1">
    <source>
        <dbReference type="ARBA" id="ARBA00022536"/>
    </source>
</evidence>
<keyword evidence="5" id="KW-0325">Glycoprotein</keyword>
<name>A0A4Y2FT12_ARAVE</name>
<dbReference type="Gene3D" id="2.120.10.30">
    <property type="entry name" value="TolB, C-terminal domain"/>
    <property type="match status" value="2"/>
</dbReference>
<dbReference type="SUPFAM" id="SSF63825">
    <property type="entry name" value="YWTD domain"/>
    <property type="match status" value="2"/>
</dbReference>
<dbReference type="PANTHER" id="PTHR46513">
    <property type="entry name" value="VITELLOGENIN RECEPTOR-LIKE PROTEIN-RELATED-RELATED"/>
    <property type="match status" value="1"/>
</dbReference>
<dbReference type="AlphaFoldDB" id="A0A4Y2FT12"/>